<evidence type="ECO:0000256" key="3">
    <source>
        <dbReference type="ARBA" id="ARBA00022729"/>
    </source>
</evidence>
<evidence type="ECO:0000256" key="8">
    <source>
        <dbReference type="SAM" id="SignalP"/>
    </source>
</evidence>
<feature type="region of interest" description="Disordered" evidence="7">
    <location>
        <begin position="235"/>
        <end position="300"/>
    </location>
</feature>
<evidence type="ECO:0000256" key="2">
    <source>
        <dbReference type="ARBA" id="ARBA00022670"/>
    </source>
</evidence>
<evidence type="ECO:0000259" key="9">
    <source>
        <dbReference type="PROSITE" id="PS51935"/>
    </source>
</evidence>
<dbReference type="AlphaFoldDB" id="A0A9D1D2U0"/>
<keyword evidence="3 8" id="KW-0732">Signal</keyword>
<dbReference type="GO" id="GO:0008234">
    <property type="term" value="F:cysteine-type peptidase activity"/>
    <property type="evidence" value="ECO:0007669"/>
    <property type="project" value="UniProtKB-KW"/>
</dbReference>
<dbReference type="SUPFAM" id="SSF54001">
    <property type="entry name" value="Cysteine proteinases"/>
    <property type="match status" value="1"/>
</dbReference>
<dbReference type="Gene3D" id="6.10.250.3150">
    <property type="match status" value="1"/>
</dbReference>
<dbReference type="InterPro" id="IPR051794">
    <property type="entry name" value="PG_Endopeptidase_C40"/>
</dbReference>
<dbReference type="Pfam" id="PF00877">
    <property type="entry name" value="NLPC_P60"/>
    <property type="match status" value="1"/>
</dbReference>
<dbReference type="InterPro" id="IPR000064">
    <property type="entry name" value="NLP_P60_dom"/>
</dbReference>
<name>A0A9D1D2U0_9ACTN</name>
<dbReference type="Proteomes" id="UP000824261">
    <property type="component" value="Unassembled WGS sequence"/>
</dbReference>
<dbReference type="InterPro" id="IPR038765">
    <property type="entry name" value="Papain-like_cys_pep_sf"/>
</dbReference>
<dbReference type="PROSITE" id="PS51935">
    <property type="entry name" value="NLPC_P60"/>
    <property type="match status" value="1"/>
</dbReference>
<keyword evidence="5" id="KW-0788">Thiol protease</keyword>
<feature type="compositionally biased region" description="Polar residues" evidence="7">
    <location>
        <begin position="288"/>
        <end position="300"/>
    </location>
</feature>
<comment type="caution">
    <text evidence="10">The sequence shown here is derived from an EMBL/GenBank/DDBJ whole genome shotgun (WGS) entry which is preliminary data.</text>
</comment>
<evidence type="ECO:0000313" key="11">
    <source>
        <dbReference type="Proteomes" id="UP000824261"/>
    </source>
</evidence>
<dbReference type="InterPro" id="IPR057309">
    <property type="entry name" value="PcsB_CC"/>
</dbReference>
<evidence type="ECO:0000313" key="10">
    <source>
        <dbReference type="EMBL" id="HIR01145.1"/>
    </source>
</evidence>
<dbReference type="Pfam" id="PF24568">
    <property type="entry name" value="CC_PcsB"/>
    <property type="match status" value="1"/>
</dbReference>
<feature type="region of interest" description="Disordered" evidence="7">
    <location>
        <begin position="171"/>
        <end position="191"/>
    </location>
</feature>
<dbReference type="PANTHER" id="PTHR47359">
    <property type="entry name" value="PEPTIDOGLYCAN DL-ENDOPEPTIDASE CWLO"/>
    <property type="match status" value="1"/>
</dbReference>
<feature type="coiled-coil region" evidence="6">
    <location>
        <begin position="40"/>
        <end position="91"/>
    </location>
</feature>
<accession>A0A9D1D2U0</accession>
<evidence type="ECO:0000256" key="6">
    <source>
        <dbReference type="SAM" id="Coils"/>
    </source>
</evidence>
<feature type="compositionally biased region" description="Gly residues" evidence="7">
    <location>
        <begin position="272"/>
        <end position="284"/>
    </location>
</feature>
<evidence type="ECO:0000256" key="1">
    <source>
        <dbReference type="ARBA" id="ARBA00007074"/>
    </source>
</evidence>
<keyword evidence="4" id="KW-0378">Hydrolase</keyword>
<proteinExistence type="inferred from homology"/>
<reference evidence="10" key="2">
    <citation type="journal article" date="2021" name="PeerJ">
        <title>Extensive microbial diversity within the chicken gut microbiome revealed by metagenomics and culture.</title>
        <authorList>
            <person name="Gilroy R."/>
            <person name="Ravi A."/>
            <person name="Getino M."/>
            <person name="Pursley I."/>
            <person name="Horton D.L."/>
            <person name="Alikhan N.F."/>
            <person name="Baker D."/>
            <person name="Gharbi K."/>
            <person name="Hall N."/>
            <person name="Watson M."/>
            <person name="Adriaenssens E.M."/>
            <person name="Foster-Nyarko E."/>
            <person name="Jarju S."/>
            <person name="Secka A."/>
            <person name="Antonio M."/>
            <person name="Oren A."/>
            <person name="Chaudhuri R.R."/>
            <person name="La Ragione R."/>
            <person name="Hildebrand F."/>
            <person name="Pallen M.J."/>
        </authorList>
    </citation>
    <scope>NUCLEOTIDE SEQUENCE</scope>
    <source>
        <strain evidence="10">ChiGjej1B1-2707</strain>
    </source>
</reference>
<keyword evidence="6" id="KW-0175">Coiled coil</keyword>
<protein>
    <submittedName>
        <fullName evidence="10">C40 family peptidase</fullName>
    </submittedName>
</protein>
<dbReference type="PANTHER" id="PTHR47359:SF3">
    <property type="entry name" value="NLP_P60 DOMAIN-CONTAINING PROTEIN-RELATED"/>
    <property type="match status" value="1"/>
</dbReference>
<sequence>MKRRIPGARKVALCGISVALAATMCVPGAAFAQPTSADKLAEAQAALATLNTMRQQADEASANYGRALEQQAEAEAAHQDCLDRIDDANEEISAIQGKLSSRAHSMYKEGSASILDLLLGASTWEEFANNWDLLMSINQDDSEMVNQTKELRAEIEAQEAEAARQEQIATENANAAAQAEADARSAEATMQQTYDGLSAEAAELLAQEEAAQAAAEAAAAASVVEASAQEAAAAQAAGNSGNSGNGGSNGGGTVDNGGSAGGAVDNGSGTVDNGGGTANNGGGESYVEETTPSQPSYSASTGNAIVDRAYSQMGKPYVWGGVGPDGFDCSGLVGYALTGSYSRVGTTYTYMAWPQVSDPQPGDICTSSYHCGIYIGGGQMIHAPQTGDVVKVAPVQGDMIIVRCPW</sequence>
<gene>
    <name evidence="10" type="ORF">IAA69_02635</name>
</gene>
<dbReference type="GO" id="GO:0006508">
    <property type="term" value="P:proteolysis"/>
    <property type="evidence" value="ECO:0007669"/>
    <property type="project" value="UniProtKB-KW"/>
</dbReference>
<feature type="compositionally biased region" description="Gly residues" evidence="7">
    <location>
        <begin position="241"/>
        <end position="261"/>
    </location>
</feature>
<feature type="domain" description="NlpC/P60" evidence="9">
    <location>
        <begin position="299"/>
        <end position="406"/>
    </location>
</feature>
<evidence type="ECO:0000256" key="4">
    <source>
        <dbReference type="ARBA" id="ARBA00022801"/>
    </source>
</evidence>
<dbReference type="Gene3D" id="3.90.1720.10">
    <property type="entry name" value="endopeptidase domain like (from Nostoc punctiforme)"/>
    <property type="match status" value="1"/>
</dbReference>
<reference evidence="10" key="1">
    <citation type="submission" date="2020-10" db="EMBL/GenBank/DDBJ databases">
        <authorList>
            <person name="Gilroy R."/>
        </authorList>
    </citation>
    <scope>NUCLEOTIDE SEQUENCE</scope>
    <source>
        <strain evidence="10">ChiGjej1B1-2707</strain>
    </source>
</reference>
<organism evidence="10 11">
    <name type="scientific">Candidatus Aveggerthella stercoripullorum</name>
    <dbReference type="NCBI Taxonomy" id="2840688"/>
    <lineage>
        <taxon>Bacteria</taxon>
        <taxon>Bacillati</taxon>
        <taxon>Actinomycetota</taxon>
        <taxon>Coriobacteriia</taxon>
        <taxon>Eggerthellales</taxon>
        <taxon>Eggerthellaceae</taxon>
        <taxon>Eggerthellaceae incertae sedis</taxon>
        <taxon>Candidatus Aveggerthella</taxon>
    </lineage>
</organism>
<evidence type="ECO:0000256" key="5">
    <source>
        <dbReference type="ARBA" id="ARBA00022807"/>
    </source>
</evidence>
<feature type="compositionally biased region" description="Low complexity" evidence="7">
    <location>
        <begin position="171"/>
        <end position="180"/>
    </location>
</feature>
<dbReference type="EMBL" id="DVGB01000032">
    <property type="protein sequence ID" value="HIR01145.1"/>
    <property type="molecule type" value="Genomic_DNA"/>
</dbReference>
<evidence type="ECO:0000256" key="7">
    <source>
        <dbReference type="SAM" id="MobiDB-lite"/>
    </source>
</evidence>
<keyword evidence="2" id="KW-0645">Protease</keyword>
<comment type="similarity">
    <text evidence="1">Belongs to the peptidase C40 family.</text>
</comment>
<feature type="chain" id="PRO_5038690653" evidence="8">
    <location>
        <begin position="33"/>
        <end position="406"/>
    </location>
</feature>
<feature type="signal peptide" evidence="8">
    <location>
        <begin position="1"/>
        <end position="32"/>
    </location>
</feature>